<keyword evidence="1" id="KW-1133">Transmembrane helix</keyword>
<proteinExistence type="predicted"/>
<dbReference type="Proteomes" id="UP001501161">
    <property type="component" value="Unassembled WGS sequence"/>
</dbReference>
<keyword evidence="1" id="KW-0812">Transmembrane</keyword>
<keyword evidence="3" id="KW-1185">Reference proteome</keyword>
<evidence type="ECO:0008006" key="4">
    <source>
        <dbReference type="Google" id="ProtNLM"/>
    </source>
</evidence>
<sequence length="105" mass="11728">MLTMLWNGSALLRGYLRSSMPTNRVVDWLRTPNGLKWAVPVAAMAIPSYLFAMSICATLIERGGPGCLNCLVVLFAWDSIKFAVVGLWAVLRLSTMWLARLSRLR</sequence>
<dbReference type="RefSeq" id="WP_231252348.1">
    <property type="nucleotide sequence ID" value="NZ_BAAAMQ010000007.1"/>
</dbReference>
<organism evidence="2 3">
    <name type="scientific">Nocardioides furvisabuli</name>
    <dbReference type="NCBI Taxonomy" id="375542"/>
    <lineage>
        <taxon>Bacteria</taxon>
        <taxon>Bacillati</taxon>
        <taxon>Actinomycetota</taxon>
        <taxon>Actinomycetes</taxon>
        <taxon>Propionibacteriales</taxon>
        <taxon>Nocardioidaceae</taxon>
        <taxon>Nocardioides</taxon>
    </lineage>
</organism>
<feature type="transmembrane region" description="Helical" evidence="1">
    <location>
        <begin position="37"/>
        <end position="60"/>
    </location>
</feature>
<keyword evidence="1" id="KW-0472">Membrane</keyword>
<gene>
    <name evidence="2" type="ORF">GCM10009726_07290</name>
</gene>
<comment type="caution">
    <text evidence="2">The sequence shown here is derived from an EMBL/GenBank/DDBJ whole genome shotgun (WGS) entry which is preliminary data.</text>
</comment>
<accession>A0ABN2WTN8</accession>
<evidence type="ECO:0000313" key="3">
    <source>
        <dbReference type="Proteomes" id="UP001501161"/>
    </source>
</evidence>
<reference evidence="2 3" key="1">
    <citation type="journal article" date="2019" name="Int. J. Syst. Evol. Microbiol.">
        <title>The Global Catalogue of Microorganisms (GCM) 10K type strain sequencing project: providing services to taxonomists for standard genome sequencing and annotation.</title>
        <authorList>
            <consortium name="The Broad Institute Genomics Platform"/>
            <consortium name="The Broad Institute Genome Sequencing Center for Infectious Disease"/>
            <person name="Wu L."/>
            <person name="Ma J."/>
        </authorList>
    </citation>
    <scope>NUCLEOTIDE SEQUENCE [LARGE SCALE GENOMIC DNA]</scope>
    <source>
        <strain evidence="2 3">JCM 13813</strain>
    </source>
</reference>
<evidence type="ECO:0000256" key="1">
    <source>
        <dbReference type="SAM" id="Phobius"/>
    </source>
</evidence>
<dbReference type="EMBL" id="BAAAMQ010000007">
    <property type="protein sequence ID" value="GAA2098413.1"/>
    <property type="molecule type" value="Genomic_DNA"/>
</dbReference>
<evidence type="ECO:0000313" key="2">
    <source>
        <dbReference type="EMBL" id="GAA2098413.1"/>
    </source>
</evidence>
<name>A0ABN2WTN8_9ACTN</name>
<feature type="transmembrane region" description="Helical" evidence="1">
    <location>
        <begin position="67"/>
        <end position="91"/>
    </location>
</feature>
<protein>
    <recommendedName>
        <fullName evidence="4">Sulfate permease</fullName>
    </recommendedName>
</protein>